<keyword evidence="2" id="KW-0813">Transport</keyword>
<dbReference type="Proteomes" id="UP000672526">
    <property type="component" value="Unassembled WGS sequence"/>
</dbReference>
<keyword evidence="3 6" id="KW-0812">Transmembrane</keyword>
<feature type="transmembrane region" description="Helical" evidence="6">
    <location>
        <begin position="64"/>
        <end position="85"/>
    </location>
</feature>
<evidence type="ECO:0000313" key="8">
    <source>
        <dbReference type="Proteomes" id="UP000672526"/>
    </source>
</evidence>
<feature type="transmembrane region" description="Helical" evidence="6">
    <location>
        <begin position="30"/>
        <end position="52"/>
    </location>
</feature>
<feature type="transmembrane region" description="Helical" evidence="6">
    <location>
        <begin position="199"/>
        <end position="220"/>
    </location>
</feature>
<evidence type="ECO:0000256" key="5">
    <source>
        <dbReference type="ARBA" id="ARBA00023136"/>
    </source>
</evidence>
<comment type="subcellular location">
    <subcellularLocation>
        <location evidence="1">Membrane</location>
        <topology evidence="1">Multi-pass membrane protein</topology>
    </subcellularLocation>
</comment>
<dbReference type="InterPro" id="IPR002293">
    <property type="entry name" value="AA/rel_permease1"/>
</dbReference>
<keyword evidence="8" id="KW-1185">Reference proteome</keyword>
<name>A0ABN7MI94_9BURK</name>
<feature type="transmembrane region" description="Helical" evidence="6">
    <location>
        <begin position="454"/>
        <end position="472"/>
    </location>
</feature>
<feature type="transmembrane region" description="Helical" evidence="6">
    <location>
        <begin position="274"/>
        <end position="298"/>
    </location>
</feature>
<organism evidence="7 8">
    <name type="scientific">Paraburkholderia haematera</name>
    <dbReference type="NCBI Taxonomy" id="2793077"/>
    <lineage>
        <taxon>Bacteria</taxon>
        <taxon>Pseudomonadati</taxon>
        <taxon>Pseudomonadota</taxon>
        <taxon>Betaproteobacteria</taxon>
        <taxon>Burkholderiales</taxon>
        <taxon>Burkholderiaceae</taxon>
        <taxon>Paraburkholderia</taxon>
    </lineage>
</organism>
<comment type="caution">
    <text evidence="7">The sequence shown here is derived from an EMBL/GenBank/DDBJ whole genome shotgun (WGS) entry which is preliminary data.</text>
</comment>
<keyword evidence="4 6" id="KW-1133">Transmembrane helix</keyword>
<reference evidence="7 8" key="1">
    <citation type="submission" date="2021-02" db="EMBL/GenBank/DDBJ databases">
        <authorList>
            <person name="Vanwijnsberghe S."/>
        </authorList>
    </citation>
    <scope>NUCLEOTIDE SEQUENCE [LARGE SCALE GENOMIC DNA]</scope>
    <source>
        <strain evidence="7 8">LMG 31837</strain>
    </source>
</reference>
<feature type="transmembrane region" description="Helical" evidence="6">
    <location>
        <begin position="318"/>
        <end position="342"/>
    </location>
</feature>
<feature type="transmembrane region" description="Helical" evidence="6">
    <location>
        <begin position="240"/>
        <end position="262"/>
    </location>
</feature>
<evidence type="ECO:0000256" key="2">
    <source>
        <dbReference type="ARBA" id="ARBA00022448"/>
    </source>
</evidence>
<evidence type="ECO:0000256" key="4">
    <source>
        <dbReference type="ARBA" id="ARBA00022989"/>
    </source>
</evidence>
<protein>
    <submittedName>
        <fullName evidence="7">Amino acid permease YhdG</fullName>
    </submittedName>
</protein>
<feature type="transmembrane region" description="Helical" evidence="6">
    <location>
        <begin position="165"/>
        <end position="187"/>
    </location>
</feature>
<gene>
    <name evidence="7" type="primary">yhdG_4</name>
    <name evidence="7" type="ORF">R69888_05168</name>
</gene>
<dbReference type="Pfam" id="PF13520">
    <property type="entry name" value="AA_permease_2"/>
    <property type="match status" value="1"/>
</dbReference>
<dbReference type="PIRSF" id="PIRSF006060">
    <property type="entry name" value="AA_transporter"/>
    <property type="match status" value="1"/>
</dbReference>
<dbReference type="PANTHER" id="PTHR43243">
    <property type="entry name" value="INNER MEMBRANE TRANSPORTER YGJI-RELATED"/>
    <property type="match status" value="1"/>
</dbReference>
<feature type="transmembrane region" description="Helical" evidence="6">
    <location>
        <begin position="429"/>
        <end position="448"/>
    </location>
</feature>
<dbReference type="EMBL" id="CAJNBK010000019">
    <property type="protein sequence ID" value="CAE6800152.1"/>
    <property type="molecule type" value="Genomic_DNA"/>
</dbReference>
<proteinExistence type="predicted"/>
<evidence type="ECO:0000256" key="1">
    <source>
        <dbReference type="ARBA" id="ARBA00004141"/>
    </source>
</evidence>
<keyword evidence="5 6" id="KW-0472">Membrane</keyword>
<sequence>MADTSYMARKSVADIVASAEGGERQLSKSLGALSITAMGIGAIIGAGIFVLTGTAAAHYAGPSIILSFVLGGIACAFVGLCYSELAAMLPVCGSSYTYTYATLGELFAWIIGWDLILEYAMGAATVAVGWSGYIVSLLHNVGINIPPTMAAAPGTTVTLADGSTVAGVVNLPAVFIIAVLTTLLVLGTKESARLNNIMVAIKLTVVLAFIVIGAFFVHPANWHPFIPQNTGEFGNFGASGILRGSAVVFFAFIGFDAVSTAAQEARKPQIDMPIGILGSLVICTLLYIAVAGVLTGLVPYTELNVPDPIAKGVDAIGVTWFSVLIKIGALTGLTTVILVLLYGQSRIFFTMSQDGLLPHLFARVHPRLQTPHLSQMMIGAIVAVVAAFTPINVLGEMVSIGTLFAFILVCGAVIYLRRSDADASRPFRAPGVPVIPILGILFCLLLMAGLPLVTWLRLFVWLVIGLIVYGIYGRHHSRLRYPERKHD</sequence>
<accession>A0ABN7MI94</accession>
<evidence type="ECO:0000256" key="3">
    <source>
        <dbReference type="ARBA" id="ARBA00022692"/>
    </source>
</evidence>
<feature type="transmembrane region" description="Helical" evidence="6">
    <location>
        <begin position="397"/>
        <end position="417"/>
    </location>
</feature>
<evidence type="ECO:0000256" key="6">
    <source>
        <dbReference type="SAM" id="Phobius"/>
    </source>
</evidence>
<evidence type="ECO:0000313" key="7">
    <source>
        <dbReference type="EMBL" id="CAE6800152.1"/>
    </source>
</evidence>
<dbReference type="RefSeq" id="WP_211614281.1">
    <property type="nucleotide sequence ID" value="NZ_CAJNBK010000019.1"/>
</dbReference>
<dbReference type="Gene3D" id="1.20.1740.10">
    <property type="entry name" value="Amino acid/polyamine transporter I"/>
    <property type="match status" value="1"/>
</dbReference>
<feature type="transmembrane region" description="Helical" evidence="6">
    <location>
        <begin position="373"/>
        <end position="391"/>
    </location>
</feature>
<dbReference type="PANTHER" id="PTHR43243:SF4">
    <property type="entry name" value="CATIONIC AMINO ACID TRANSPORTER 4"/>
    <property type="match status" value="1"/>
</dbReference>